<dbReference type="Proteomes" id="UP001597197">
    <property type="component" value="Unassembled WGS sequence"/>
</dbReference>
<protein>
    <submittedName>
        <fullName evidence="1">Thioredoxin</fullName>
    </submittedName>
</protein>
<name>A0ABW4R144_9BACT</name>
<evidence type="ECO:0000313" key="1">
    <source>
        <dbReference type="EMBL" id="MFD1875111.1"/>
    </source>
</evidence>
<comment type="caution">
    <text evidence="1">The sequence shown here is derived from an EMBL/GenBank/DDBJ whole genome shotgun (WGS) entry which is preliminary data.</text>
</comment>
<dbReference type="SUPFAM" id="SSF52833">
    <property type="entry name" value="Thioredoxin-like"/>
    <property type="match status" value="1"/>
</dbReference>
<dbReference type="Gene3D" id="3.40.30.10">
    <property type="entry name" value="Glutaredoxin"/>
    <property type="match status" value="1"/>
</dbReference>
<reference evidence="2" key="1">
    <citation type="journal article" date="2019" name="Int. J. Syst. Evol. Microbiol.">
        <title>The Global Catalogue of Microorganisms (GCM) 10K type strain sequencing project: providing services to taxonomists for standard genome sequencing and annotation.</title>
        <authorList>
            <consortium name="The Broad Institute Genomics Platform"/>
            <consortium name="The Broad Institute Genome Sequencing Center for Infectious Disease"/>
            <person name="Wu L."/>
            <person name="Ma J."/>
        </authorList>
    </citation>
    <scope>NUCLEOTIDE SEQUENCE [LARGE SCALE GENOMIC DNA]</scope>
    <source>
        <strain evidence="2">CGMCC 1.15795</strain>
    </source>
</reference>
<keyword evidence="2" id="KW-1185">Reference proteome</keyword>
<dbReference type="InterPro" id="IPR036249">
    <property type="entry name" value="Thioredoxin-like_sf"/>
</dbReference>
<gene>
    <name evidence="1" type="ORF">ACFSDX_21935</name>
</gene>
<sequence>MFPSAIVPLLPAHAAMLLVLLPTVGPGPQQETPQARTATNLLLQDLQAELGTAIRVLRVDEASHPAVVRAFDGRGVPAFVLLRDGAELYRQQGLPDGALLASLLLSELASAPAAGRPTGRQPGP</sequence>
<evidence type="ECO:0000313" key="2">
    <source>
        <dbReference type="Proteomes" id="UP001597197"/>
    </source>
</evidence>
<organism evidence="1 2">
    <name type="scientific">Hymenobacter bucti</name>
    <dbReference type="NCBI Taxonomy" id="1844114"/>
    <lineage>
        <taxon>Bacteria</taxon>
        <taxon>Pseudomonadati</taxon>
        <taxon>Bacteroidota</taxon>
        <taxon>Cytophagia</taxon>
        <taxon>Cytophagales</taxon>
        <taxon>Hymenobacteraceae</taxon>
        <taxon>Hymenobacter</taxon>
    </lineage>
</organism>
<dbReference type="EMBL" id="JBHUFD010000018">
    <property type="protein sequence ID" value="MFD1875111.1"/>
    <property type="molecule type" value="Genomic_DNA"/>
</dbReference>
<proteinExistence type="predicted"/>
<dbReference type="RefSeq" id="WP_382317495.1">
    <property type="nucleotide sequence ID" value="NZ_JBHUFD010000018.1"/>
</dbReference>
<accession>A0ABW4R144</accession>